<evidence type="ECO:0000313" key="6">
    <source>
        <dbReference type="EMBL" id="QHT38189.1"/>
    </source>
</evidence>
<dbReference type="Pfam" id="PF23162">
    <property type="entry name" value="AEP_C962R"/>
    <property type="match status" value="1"/>
</dbReference>
<dbReference type="InterPro" id="IPR014015">
    <property type="entry name" value="Helicase_SF3_DNA-vir"/>
</dbReference>
<dbReference type="InterPro" id="IPR027417">
    <property type="entry name" value="P-loop_NTPase"/>
</dbReference>
<feature type="domain" description="SF3 helicase" evidence="5">
    <location>
        <begin position="667"/>
        <end position="829"/>
    </location>
</feature>
<organism evidence="6">
    <name type="scientific">viral metagenome</name>
    <dbReference type="NCBI Taxonomy" id="1070528"/>
    <lineage>
        <taxon>unclassified sequences</taxon>
        <taxon>metagenomes</taxon>
        <taxon>organismal metagenomes</taxon>
    </lineage>
</organism>
<evidence type="ECO:0000259" key="5">
    <source>
        <dbReference type="PROSITE" id="PS51206"/>
    </source>
</evidence>
<feature type="compositionally biased region" description="Acidic residues" evidence="4">
    <location>
        <begin position="957"/>
        <end position="971"/>
    </location>
</feature>
<dbReference type="GO" id="GO:0005524">
    <property type="term" value="F:ATP binding"/>
    <property type="evidence" value="ECO:0007669"/>
    <property type="project" value="UniProtKB-KW"/>
</dbReference>
<dbReference type="InterPro" id="IPR051620">
    <property type="entry name" value="ORF904-like_C"/>
</dbReference>
<dbReference type="InterPro" id="IPR014819">
    <property type="entry name" value="PriCT_2"/>
</dbReference>
<protein>
    <recommendedName>
        <fullName evidence="5">SF3 helicase domain-containing protein</fullName>
    </recommendedName>
</protein>
<dbReference type="EMBL" id="MN738828">
    <property type="protein sequence ID" value="QHT38189.1"/>
    <property type="molecule type" value="Genomic_DNA"/>
</dbReference>
<dbReference type="Pfam" id="PF08706">
    <property type="entry name" value="D5_N"/>
    <property type="match status" value="1"/>
</dbReference>
<evidence type="ECO:0000256" key="3">
    <source>
        <dbReference type="ARBA" id="ARBA00022840"/>
    </source>
</evidence>
<dbReference type="NCBIfam" id="TIGR01613">
    <property type="entry name" value="primase_Cterm"/>
    <property type="match status" value="1"/>
</dbReference>
<sequence>MEEQTSAATSSIVQSAQTYTDVYEFLKLHSIKKNSQEKGSHTNTRIGDAKSNIYGGNYNIPDIEYPVFLELYHRDIISKNAKEYLTEKQRDNDGPLLIDLDFRYSYDVDEKQYTNEQVEDLLTLLLQELKEIYQFDENVEFSIYILEKPTVNRVAEKKITKDGIHIILCAQVERGIQLYIREKMIKQLSQNWDLPIINTWEDVYDEGITKGTVNWQLYGSRKPNNDKYSLTRVFNISYDDSDGELMMSEKLLSQFDIEKNINKLSIRYKNHISLFMKNDFMPIYNDFKKKNNIGGDKPNTNSRQLINPAITNRERNNMYINNVGIISSIRSQEELDLAINSFIQNVSESLTEYELKTLYDYVMALPENYYGMGSYDKWIRVGWALKNTSEKLLVVWLAFSAKSPTFQFSEIPDLCERWVNFQVRNDGLSKLSIIHWVKTDCKSEFDKIFRSTLDYYVELTLNGNQDKYKPPDYDLATVLYQYKKHEYVCISVKNNQWFQYKDNRWVSSDSGIHLRSEISNPVRELYNNKSINLMQDISTIRQNTTAILNQDDNQQDNEPIDINKKKSIQCINIVNRLGQSSDKGKIMTECKELFYDGRFLTKLDTNPYLLCFKNGVIDFKEKIFRKGQPEDYISMCTNIDYIKLTDQHKESIDEIHVFMKQLFPKPELCKYMWEHLASCLIGTSPNQTFNQYYGAGQNGKSVLVNLMEKCLGDYKGDVPLTLVTGRRQNVGASSPEIASLKGKRLAVMQEPSKEDIINEGVLKQFTSGKDPIQGRALFCDPVTFYPQFKLIVTCNVMMKINSNDHGTWRRQRLVPFEALFTETPVDDDEDKPYQFKLDRFIDEKFDRWAPVFMSMLVDIAFEKNGVVDDCNIVVAKTKEYRQSQDYLSEFIRDRVVKDSDGRIRKTELNNEFSIWYASNHGGKTPSPRDLHEYMNKEFGRIKNQVWKGIRIRYESNEDDDDIVEEEEEDSDISSSELN</sequence>
<proteinExistence type="predicted"/>
<keyword evidence="1" id="KW-0547">Nucleotide-binding</keyword>
<dbReference type="InterPro" id="IPR045455">
    <property type="entry name" value="NrS-1_pol-like_helicase"/>
</dbReference>
<dbReference type="AlphaFoldDB" id="A0A6C0FCA8"/>
<accession>A0A6C0FCA8</accession>
<dbReference type="Pfam" id="PF08707">
    <property type="entry name" value="PriCT_2"/>
    <property type="match status" value="1"/>
</dbReference>
<dbReference type="PANTHER" id="PTHR35372">
    <property type="entry name" value="ATP BINDING PROTEIN-RELATED"/>
    <property type="match status" value="1"/>
</dbReference>
<dbReference type="InterPro" id="IPR014818">
    <property type="entry name" value="Phage/plasmid_primase_P4_C"/>
</dbReference>
<keyword evidence="3" id="KW-0067">ATP-binding</keyword>
<dbReference type="InterPro" id="IPR006500">
    <property type="entry name" value="Helicase_put_C_phage/plasmid"/>
</dbReference>
<dbReference type="Pfam" id="PF19263">
    <property type="entry name" value="DUF5906"/>
    <property type="match status" value="1"/>
</dbReference>
<dbReference type="GO" id="GO:0016817">
    <property type="term" value="F:hydrolase activity, acting on acid anhydrides"/>
    <property type="evidence" value="ECO:0007669"/>
    <property type="project" value="InterPro"/>
</dbReference>
<evidence type="ECO:0000256" key="1">
    <source>
        <dbReference type="ARBA" id="ARBA00022741"/>
    </source>
</evidence>
<evidence type="ECO:0000256" key="2">
    <source>
        <dbReference type="ARBA" id="ARBA00022801"/>
    </source>
</evidence>
<evidence type="ECO:0000256" key="4">
    <source>
        <dbReference type="SAM" id="MobiDB-lite"/>
    </source>
</evidence>
<dbReference type="PROSITE" id="PS51206">
    <property type="entry name" value="SF3_HELICASE_1"/>
    <property type="match status" value="1"/>
</dbReference>
<name>A0A6C0FCA8_9ZZZZ</name>
<dbReference type="PANTHER" id="PTHR35372:SF2">
    <property type="entry name" value="SF3 HELICASE DOMAIN-CONTAINING PROTEIN"/>
    <property type="match status" value="1"/>
</dbReference>
<dbReference type="InterPro" id="IPR056443">
    <property type="entry name" value="AEP_C962R"/>
</dbReference>
<dbReference type="Gene3D" id="3.40.50.300">
    <property type="entry name" value="P-loop containing nucleotide triphosphate hydrolases"/>
    <property type="match status" value="1"/>
</dbReference>
<feature type="region of interest" description="Disordered" evidence="4">
    <location>
        <begin position="957"/>
        <end position="978"/>
    </location>
</feature>
<reference evidence="6" key="1">
    <citation type="journal article" date="2020" name="Nature">
        <title>Giant virus diversity and host interactions through global metagenomics.</title>
        <authorList>
            <person name="Schulz F."/>
            <person name="Roux S."/>
            <person name="Paez-Espino D."/>
            <person name="Jungbluth S."/>
            <person name="Walsh D.A."/>
            <person name="Denef V.J."/>
            <person name="McMahon K.D."/>
            <person name="Konstantinidis K.T."/>
            <person name="Eloe-Fadrosh E.A."/>
            <person name="Kyrpides N.C."/>
            <person name="Woyke T."/>
        </authorList>
    </citation>
    <scope>NUCLEOTIDE SEQUENCE</scope>
    <source>
        <strain evidence="6">GVMAG-S-ERX556049-19</strain>
    </source>
</reference>
<keyword evidence="2" id="KW-0378">Hydrolase</keyword>